<accession>A0A562IZL0</accession>
<protein>
    <submittedName>
        <fullName evidence="1">Putative AlkP superfamily pyrophosphatase or phosphodiesterase</fullName>
    </submittedName>
</protein>
<dbReference type="InterPro" id="IPR017850">
    <property type="entry name" value="Alkaline_phosphatase_core_sf"/>
</dbReference>
<reference evidence="1 2" key="1">
    <citation type="submission" date="2019-07" db="EMBL/GenBank/DDBJ databases">
        <title>Genomic Encyclopedia of Type Strains, Phase I: the one thousand microbial genomes (KMG-I) project.</title>
        <authorList>
            <person name="Kyrpides N."/>
        </authorList>
    </citation>
    <scope>NUCLEOTIDE SEQUENCE [LARGE SCALE GENOMIC DNA]</scope>
    <source>
        <strain evidence="1 2">DSM 375</strain>
    </source>
</reference>
<dbReference type="InterPro" id="IPR002591">
    <property type="entry name" value="Phosphodiest/P_Trfase"/>
</dbReference>
<dbReference type="Gene3D" id="3.30.1360.110">
    <property type="entry name" value="Domain 2, Phosphonoacetate Hydrolase"/>
    <property type="match status" value="1"/>
</dbReference>
<name>A0A562IZL0_9GAMM</name>
<dbReference type="AlphaFoldDB" id="A0A562IZL0"/>
<organism evidence="1 2">
    <name type="scientific">Azomonas agilis</name>
    <dbReference type="NCBI Taxonomy" id="116849"/>
    <lineage>
        <taxon>Bacteria</taxon>
        <taxon>Pseudomonadati</taxon>
        <taxon>Pseudomonadota</taxon>
        <taxon>Gammaproteobacteria</taxon>
        <taxon>Pseudomonadales</taxon>
        <taxon>Pseudomonadaceae</taxon>
        <taxon>Azomonas</taxon>
    </lineage>
</organism>
<dbReference type="PANTHER" id="PTHR10151">
    <property type="entry name" value="ECTONUCLEOTIDE PYROPHOSPHATASE/PHOSPHODIESTERASE"/>
    <property type="match status" value="1"/>
</dbReference>
<dbReference type="OrthoDB" id="9771966at2"/>
<dbReference type="SUPFAM" id="SSF53649">
    <property type="entry name" value="Alkaline phosphatase-like"/>
    <property type="match status" value="1"/>
</dbReference>
<dbReference type="CDD" id="cd16018">
    <property type="entry name" value="Enpp"/>
    <property type="match status" value="1"/>
</dbReference>
<dbReference type="InterPro" id="IPR023116">
    <property type="entry name" value="Phosphonoacetate_hydro_insert"/>
</dbReference>
<sequence>MHPTSRKPLLLINVVGLTPALLGEATPRINAFRQRGQMAELQPSFPAVTTTVQASMLTGLPPSGHGIVGNGWYFRDQAEIRFWQQSNALIQGEKVWQSLKRYIPDFRCSQLFWWYNMYADVNASITPRPHYPADGRKVFGLYSHPASLHEAIEQHVGPFPFQNFWGPASDIGSSRWIVDCAIIEFQLNRPDLQLVYLPHLDYGLQRLGPEHPSVTDELRAIDKEVGRLLDFAQQQQAAVMLVSEYGIEPVQQSVSINRILRAEGLLKVRNSLSWELLDPGASDAFAVADHQVAHVYLKRDQDLARVKSLLQRQTGIELVLDKTEQQAWQLNHPRSGDLVAVAESGYWFDYYYWFDDRKAPDFARTVDIHRKPGYDPLELFIDPAIRFPKLKVARRLLQKKLGLRYYMDLIPLDTRMVRGSHGRLPSTGQTGPLLITDCDLRLSNCLPVTAVKQLLLQHFLEPLRCNKNKAKDKEISCTESSPLHC</sequence>
<dbReference type="PANTHER" id="PTHR10151:SF120">
    <property type="entry name" value="BIS(5'-ADENOSYL)-TRIPHOSPHATASE"/>
    <property type="match status" value="1"/>
</dbReference>
<dbReference type="RefSeq" id="WP_144571216.1">
    <property type="nucleotide sequence ID" value="NZ_VLKG01000004.1"/>
</dbReference>
<keyword evidence="2" id="KW-1185">Reference proteome</keyword>
<gene>
    <name evidence="1" type="ORF">LX59_01504</name>
</gene>
<proteinExistence type="predicted"/>
<dbReference type="GO" id="GO:0016787">
    <property type="term" value="F:hydrolase activity"/>
    <property type="evidence" value="ECO:0007669"/>
    <property type="project" value="UniProtKB-ARBA"/>
</dbReference>
<dbReference type="Proteomes" id="UP000319627">
    <property type="component" value="Unassembled WGS sequence"/>
</dbReference>
<evidence type="ECO:0000313" key="1">
    <source>
        <dbReference type="EMBL" id="TWH75994.1"/>
    </source>
</evidence>
<evidence type="ECO:0000313" key="2">
    <source>
        <dbReference type="Proteomes" id="UP000319627"/>
    </source>
</evidence>
<dbReference type="Pfam" id="PF01663">
    <property type="entry name" value="Phosphodiest"/>
    <property type="match status" value="1"/>
</dbReference>
<dbReference type="Gene3D" id="3.40.720.10">
    <property type="entry name" value="Alkaline Phosphatase, subunit A"/>
    <property type="match status" value="1"/>
</dbReference>
<dbReference type="EMBL" id="VLKG01000004">
    <property type="protein sequence ID" value="TWH75994.1"/>
    <property type="molecule type" value="Genomic_DNA"/>
</dbReference>
<comment type="caution">
    <text evidence="1">The sequence shown here is derived from an EMBL/GenBank/DDBJ whole genome shotgun (WGS) entry which is preliminary data.</text>
</comment>